<dbReference type="GO" id="GO:0051607">
    <property type="term" value="P:defense response to virus"/>
    <property type="evidence" value="ECO:0007669"/>
    <property type="project" value="UniProtKB-KW"/>
</dbReference>
<protein>
    <recommendedName>
        <fullName evidence="3">GGDEF domain-containing protein</fullName>
    </recommendedName>
</protein>
<evidence type="ECO:0000256" key="2">
    <source>
        <dbReference type="ARBA" id="ARBA00023118"/>
    </source>
</evidence>
<dbReference type="Proteomes" id="UP000184512">
    <property type="component" value="Unassembled WGS sequence"/>
</dbReference>
<dbReference type="InterPro" id="IPR054767">
    <property type="entry name" value="Cas10-Cmr2_palm2"/>
</dbReference>
<dbReference type="STRING" id="1123357.SAMN02745244_02587"/>
<dbReference type="EMBL" id="FQZG01000051">
    <property type="protein sequence ID" value="SHJ47228.1"/>
    <property type="molecule type" value="Genomic_DNA"/>
</dbReference>
<proteinExistence type="predicted"/>
<evidence type="ECO:0000313" key="5">
    <source>
        <dbReference type="Proteomes" id="UP000184512"/>
    </source>
</evidence>
<evidence type="ECO:0000259" key="3">
    <source>
        <dbReference type="PROSITE" id="PS50887"/>
    </source>
</evidence>
<keyword evidence="5" id="KW-1185">Reference proteome</keyword>
<organism evidence="4 5">
    <name type="scientific">Tessaracoccus bendigoensis DSM 12906</name>
    <dbReference type="NCBI Taxonomy" id="1123357"/>
    <lineage>
        <taxon>Bacteria</taxon>
        <taxon>Bacillati</taxon>
        <taxon>Actinomycetota</taxon>
        <taxon>Actinomycetes</taxon>
        <taxon>Propionibacteriales</taxon>
        <taxon>Propionibacteriaceae</taxon>
        <taxon>Tessaracoccus</taxon>
    </lineage>
</organism>
<dbReference type="PROSITE" id="PS50887">
    <property type="entry name" value="GGDEF"/>
    <property type="match status" value="1"/>
</dbReference>
<feature type="domain" description="GGDEF" evidence="3">
    <location>
        <begin position="201"/>
        <end position="350"/>
    </location>
</feature>
<dbReference type="Pfam" id="PF22335">
    <property type="entry name" value="Cas10-Cmr2_palm2"/>
    <property type="match status" value="1"/>
</dbReference>
<sequence>MTIFVAASAVRIQHWLIRTPELKLMRGASAALSTVTSGAAMREVLGSWSWGEAVRVEESAGEVDGVVVVRIDGQLSGEQVAHRLLDHLAGQLPGLDWEAWWCDAASYTEAYSTFSEGRVSRIATLAPLLEATLVQTCRGCRAEVATCGQLGADCLKRGEHRRPDDDRFALPGREPRDFAELARVGGLPATSTALGRNRSNNHLATIVADGNRIGHIFGELRRLGDDSLNSKTVHGLNEATKWAVTRALAKVGPSAEVQAGIVHFVGGDDVFVSVPAREAWQFATLLATEFETEMKNVLDGRAIGTPSLGIGMVFADTNYPIADSHAIATEALKQAKKHTRGRESAVVWADLTAESHPPRDRWVLLRELRGDLAPETKRLPEAQERVAVMTLPPSARASLGNLLSTALDPAPQAVRWAQRTGNRLDPWLGSKDPAVAADAVARTRDLLSRARWWPNPSPEGATR</sequence>
<dbReference type="OrthoDB" id="3715807at2"/>
<reference evidence="5" key="1">
    <citation type="submission" date="2016-11" db="EMBL/GenBank/DDBJ databases">
        <authorList>
            <person name="Varghese N."/>
            <person name="Submissions S."/>
        </authorList>
    </citation>
    <scope>NUCLEOTIDE SEQUENCE [LARGE SCALE GENOMIC DNA]</scope>
    <source>
        <strain evidence="5">DSM 12906</strain>
    </source>
</reference>
<name>A0A1M6JKJ9_9ACTN</name>
<accession>A0A1M6JKJ9</accession>
<dbReference type="Gene3D" id="3.30.70.270">
    <property type="match status" value="1"/>
</dbReference>
<dbReference type="InterPro" id="IPR043128">
    <property type="entry name" value="Rev_trsase/Diguanyl_cyclase"/>
</dbReference>
<gene>
    <name evidence="4" type="ORF">SAMN02745244_02587</name>
</gene>
<keyword evidence="2" id="KW-0051">Antiviral defense</keyword>
<keyword evidence="1" id="KW-0547">Nucleotide-binding</keyword>
<dbReference type="AlphaFoldDB" id="A0A1M6JKJ9"/>
<evidence type="ECO:0000313" key="4">
    <source>
        <dbReference type="EMBL" id="SHJ47228.1"/>
    </source>
</evidence>
<evidence type="ECO:0000256" key="1">
    <source>
        <dbReference type="ARBA" id="ARBA00022741"/>
    </source>
</evidence>
<dbReference type="RefSeq" id="WP_073188971.1">
    <property type="nucleotide sequence ID" value="NZ_FQZG01000051.1"/>
</dbReference>
<dbReference type="GO" id="GO:0000166">
    <property type="term" value="F:nucleotide binding"/>
    <property type="evidence" value="ECO:0007669"/>
    <property type="project" value="UniProtKB-KW"/>
</dbReference>
<dbReference type="InterPro" id="IPR000160">
    <property type="entry name" value="GGDEF_dom"/>
</dbReference>